<feature type="transmembrane region" description="Helical" evidence="7">
    <location>
        <begin position="261"/>
        <end position="280"/>
    </location>
</feature>
<reference evidence="8" key="1">
    <citation type="submission" date="2021-05" db="EMBL/GenBank/DDBJ databases">
        <title>Genomic insights into ecological role and evolution of a novel Thermoplasmata order Candidatus Sysuiplasmatales.</title>
        <authorList>
            <person name="Yuan Y."/>
        </authorList>
    </citation>
    <scope>NUCLEOTIDE SEQUENCE</scope>
    <source>
        <strain evidence="8">TUT19-bin139</strain>
    </source>
</reference>
<dbReference type="Pfam" id="PF07690">
    <property type="entry name" value="MFS_1"/>
    <property type="match status" value="1"/>
</dbReference>
<feature type="transmembrane region" description="Helical" evidence="7">
    <location>
        <begin position="181"/>
        <end position="204"/>
    </location>
</feature>
<dbReference type="AlphaFoldDB" id="A0A8J7YRP4"/>
<sequence length="407" mass="44199">MASEDVSRRVGYLKVLGNRNFLFLWLATLMSRTADSLLLIVMIWFVYGILTHNPLYAGFITAAYYIPTFLFAPYFGKLADTYDRKRLMMSATFFQFIFIFLLFAALSFRFLVLDITFLTVFAVASMGILVSISRSSTIPLAVPKEELTAANSLQQATTQMTRIFGFVAGGVLLVLKDIGLILIVEMLIFLTSIAVLTVMSISGQKIGGPRRSGLDGLRYIVRERLFFEITVFLSIVNFTGAGMTMLPAVMAKTVFRSGPGLFSAILISLAIGTVAGNYAVTRFNVGSIVGKLLIATNALDAILYIVFAYSGNATVSTLVAAVIGFAEGISIVPFVTLIQARTPNDRLGGVLAGLSMLLLGSASISMVSSGFLVYLLGVRGVYLLFAILLFVMSAVAMNMKELRNATY</sequence>
<keyword evidence="3" id="KW-1003">Cell membrane</keyword>
<dbReference type="InterPro" id="IPR036259">
    <property type="entry name" value="MFS_trans_sf"/>
</dbReference>
<feature type="transmembrane region" description="Helical" evidence="7">
    <location>
        <begin position="225"/>
        <end position="249"/>
    </location>
</feature>
<dbReference type="PANTHER" id="PTHR43266:SF2">
    <property type="entry name" value="MAJOR FACILITATOR SUPERFAMILY (MFS) PROFILE DOMAIN-CONTAINING PROTEIN"/>
    <property type="match status" value="1"/>
</dbReference>
<accession>A0A8J7YRP4</accession>
<dbReference type="Proteomes" id="UP000750197">
    <property type="component" value="Unassembled WGS sequence"/>
</dbReference>
<comment type="subcellular location">
    <subcellularLocation>
        <location evidence="1">Cell membrane</location>
        <topology evidence="1">Multi-pass membrane protein</topology>
    </subcellularLocation>
</comment>
<evidence type="ECO:0000256" key="3">
    <source>
        <dbReference type="ARBA" id="ARBA00022475"/>
    </source>
</evidence>
<proteinExistence type="predicted"/>
<keyword evidence="4 7" id="KW-0812">Transmembrane</keyword>
<comment type="caution">
    <text evidence="8">The sequence shown here is derived from an EMBL/GenBank/DDBJ whole genome shotgun (WGS) entry which is preliminary data.</text>
</comment>
<feature type="transmembrane region" description="Helical" evidence="7">
    <location>
        <begin position="153"/>
        <end position="175"/>
    </location>
</feature>
<feature type="transmembrane region" description="Helical" evidence="7">
    <location>
        <begin position="112"/>
        <end position="132"/>
    </location>
</feature>
<dbReference type="CDD" id="cd06173">
    <property type="entry name" value="MFS_MefA_like"/>
    <property type="match status" value="1"/>
</dbReference>
<keyword evidence="6 7" id="KW-0472">Membrane</keyword>
<gene>
    <name evidence="8" type="ORF">KIY12_01230</name>
</gene>
<feature type="transmembrane region" description="Helical" evidence="7">
    <location>
        <begin position="292"/>
        <end position="311"/>
    </location>
</feature>
<dbReference type="Gene3D" id="1.20.1250.20">
    <property type="entry name" value="MFS general substrate transporter like domains"/>
    <property type="match status" value="1"/>
</dbReference>
<feature type="transmembrane region" description="Helical" evidence="7">
    <location>
        <begin position="21"/>
        <end position="49"/>
    </location>
</feature>
<dbReference type="EMBL" id="JAHEAC010000005">
    <property type="protein sequence ID" value="MBX8643342.1"/>
    <property type="molecule type" value="Genomic_DNA"/>
</dbReference>
<protein>
    <submittedName>
        <fullName evidence="8">MFS transporter</fullName>
    </submittedName>
</protein>
<keyword evidence="5 7" id="KW-1133">Transmembrane helix</keyword>
<evidence type="ECO:0000256" key="5">
    <source>
        <dbReference type="ARBA" id="ARBA00022989"/>
    </source>
</evidence>
<evidence type="ECO:0000256" key="6">
    <source>
        <dbReference type="ARBA" id="ARBA00023136"/>
    </source>
</evidence>
<dbReference type="SUPFAM" id="SSF103473">
    <property type="entry name" value="MFS general substrate transporter"/>
    <property type="match status" value="1"/>
</dbReference>
<evidence type="ECO:0000256" key="2">
    <source>
        <dbReference type="ARBA" id="ARBA00022448"/>
    </source>
</evidence>
<evidence type="ECO:0000256" key="4">
    <source>
        <dbReference type="ARBA" id="ARBA00022692"/>
    </source>
</evidence>
<feature type="transmembrane region" description="Helical" evidence="7">
    <location>
        <begin position="381"/>
        <end position="399"/>
    </location>
</feature>
<feature type="transmembrane region" description="Helical" evidence="7">
    <location>
        <begin position="350"/>
        <end position="375"/>
    </location>
</feature>
<evidence type="ECO:0000313" key="9">
    <source>
        <dbReference type="Proteomes" id="UP000750197"/>
    </source>
</evidence>
<dbReference type="GO" id="GO:0022857">
    <property type="term" value="F:transmembrane transporter activity"/>
    <property type="evidence" value="ECO:0007669"/>
    <property type="project" value="InterPro"/>
</dbReference>
<feature type="transmembrane region" description="Helical" evidence="7">
    <location>
        <begin position="87"/>
        <end position="106"/>
    </location>
</feature>
<evidence type="ECO:0000256" key="1">
    <source>
        <dbReference type="ARBA" id="ARBA00004651"/>
    </source>
</evidence>
<organism evidence="8 9">
    <name type="scientific">Candidatus Sysuiplasma superficiale</name>
    <dbReference type="NCBI Taxonomy" id="2823368"/>
    <lineage>
        <taxon>Archaea</taxon>
        <taxon>Methanobacteriati</taxon>
        <taxon>Thermoplasmatota</taxon>
        <taxon>Thermoplasmata</taxon>
        <taxon>Candidatus Sysuiplasmatales</taxon>
        <taxon>Candidatus Sysuiplasmataceae</taxon>
        <taxon>Candidatus Sysuiplasma</taxon>
    </lineage>
</organism>
<feature type="transmembrane region" description="Helical" evidence="7">
    <location>
        <begin position="55"/>
        <end position="75"/>
    </location>
</feature>
<dbReference type="InterPro" id="IPR011701">
    <property type="entry name" value="MFS"/>
</dbReference>
<name>A0A8J7YRP4_9ARCH</name>
<feature type="transmembrane region" description="Helical" evidence="7">
    <location>
        <begin position="317"/>
        <end position="338"/>
    </location>
</feature>
<keyword evidence="2" id="KW-0813">Transport</keyword>
<evidence type="ECO:0000313" key="8">
    <source>
        <dbReference type="EMBL" id="MBX8643342.1"/>
    </source>
</evidence>
<evidence type="ECO:0000256" key="7">
    <source>
        <dbReference type="SAM" id="Phobius"/>
    </source>
</evidence>
<dbReference type="GO" id="GO:0005886">
    <property type="term" value="C:plasma membrane"/>
    <property type="evidence" value="ECO:0007669"/>
    <property type="project" value="UniProtKB-SubCell"/>
</dbReference>
<dbReference type="PANTHER" id="PTHR43266">
    <property type="entry name" value="MACROLIDE-EFFLUX PROTEIN"/>
    <property type="match status" value="1"/>
</dbReference>